<dbReference type="EMBL" id="JADIVZ010000001">
    <property type="protein sequence ID" value="MBF4160740.1"/>
    <property type="molecule type" value="Genomic_DNA"/>
</dbReference>
<dbReference type="PANTHER" id="PTHR30346:SF29">
    <property type="entry name" value="LYSR SUBSTRATE-BINDING"/>
    <property type="match status" value="1"/>
</dbReference>
<dbReference type="PROSITE" id="PS50931">
    <property type="entry name" value="HTH_LYSR"/>
    <property type="match status" value="1"/>
</dbReference>
<evidence type="ECO:0000313" key="6">
    <source>
        <dbReference type="EMBL" id="MBF4160740.1"/>
    </source>
</evidence>
<dbReference type="CDD" id="cd08423">
    <property type="entry name" value="PBP2_LTTR_like_6"/>
    <property type="match status" value="1"/>
</dbReference>
<reference evidence="6" key="1">
    <citation type="submission" date="2020-11" db="EMBL/GenBank/DDBJ databases">
        <title>Nocardioides sp. CBS4Y-1, whole genome shotgun sequence.</title>
        <authorList>
            <person name="Tuo L."/>
        </authorList>
    </citation>
    <scope>NUCLEOTIDE SEQUENCE</scope>
    <source>
        <strain evidence="6">CBS4Y-1</strain>
    </source>
</reference>
<sequence>MVLRTGSFSEAARELGYTASAVSQQISALERATRTPLFEREAHGVQPTPAAAWLGERADQALGQLRALEDDLALRQNGTIGRLRLGSFPSASERLLPLAVSHLRRTHPGLAISLDEGEPTELFAKLASRELDAAVIYRYGQVPTPIPTGLRAERLFRESLVLLAPPRHRLGGGGRSEEPVGEEELARLGGESWISTGPGTSGASTLRRLCARAGFEPDIVHRSNNYTVVHGLVAAGLGLAIVPRLGHQATRGVVGRRVEMENAYREVLAVGAPVVADGAWSAAVSALRLAAGDLAEPLTSGPQ</sequence>
<evidence type="ECO:0000256" key="3">
    <source>
        <dbReference type="ARBA" id="ARBA00023125"/>
    </source>
</evidence>
<accession>A0A930UZ77</accession>
<keyword evidence="3" id="KW-0238">DNA-binding</keyword>
<dbReference type="Gene3D" id="1.10.10.10">
    <property type="entry name" value="Winged helix-like DNA-binding domain superfamily/Winged helix DNA-binding domain"/>
    <property type="match status" value="1"/>
</dbReference>
<dbReference type="Gene3D" id="3.40.190.10">
    <property type="entry name" value="Periplasmic binding protein-like II"/>
    <property type="match status" value="2"/>
</dbReference>
<dbReference type="SUPFAM" id="SSF46785">
    <property type="entry name" value="Winged helix' DNA-binding domain"/>
    <property type="match status" value="1"/>
</dbReference>
<organism evidence="6 7">
    <name type="scientific">Nocardioides acrostichi</name>
    <dbReference type="NCBI Taxonomy" id="2784339"/>
    <lineage>
        <taxon>Bacteria</taxon>
        <taxon>Bacillati</taxon>
        <taxon>Actinomycetota</taxon>
        <taxon>Actinomycetes</taxon>
        <taxon>Propionibacteriales</taxon>
        <taxon>Nocardioidaceae</taxon>
        <taxon>Nocardioides</taxon>
    </lineage>
</organism>
<evidence type="ECO:0000256" key="2">
    <source>
        <dbReference type="ARBA" id="ARBA00023015"/>
    </source>
</evidence>
<dbReference type="Pfam" id="PF03466">
    <property type="entry name" value="LysR_substrate"/>
    <property type="match status" value="1"/>
</dbReference>
<dbReference type="GO" id="GO:0032993">
    <property type="term" value="C:protein-DNA complex"/>
    <property type="evidence" value="ECO:0007669"/>
    <property type="project" value="TreeGrafter"/>
</dbReference>
<dbReference type="InterPro" id="IPR005119">
    <property type="entry name" value="LysR_subst-bd"/>
</dbReference>
<feature type="domain" description="HTH lysR-type" evidence="5">
    <location>
        <begin position="1"/>
        <end position="48"/>
    </location>
</feature>
<dbReference type="GO" id="GO:0003700">
    <property type="term" value="F:DNA-binding transcription factor activity"/>
    <property type="evidence" value="ECO:0007669"/>
    <property type="project" value="InterPro"/>
</dbReference>
<evidence type="ECO:0000256" key="4">
    <source>
        <dbReference type="ARBA" id="ARBA00023163"/>
    </source>
</evidence>
<dbReference type="InterPro" id="IPR036390">
    <property type="entry name" value="WH_DNA-bd_sf"/>
</dbReference>
<keyword evidence="7" id="KW-1185">Reference proteome</keyword>
<evidence type="ECO:0000259" key="5">
    <source>
        <dbReference type="PROSITE" id="PS50931"/>
    </source>
</evidence>
<dbReference type="Proteomes" id="UP000656804">
    <property type="component" value="Unassembled WGS sequence"/>
</dbReference>
<dbReference type="AlphaFoldDB" id="A0A930UZ77"/>
<name>A0A930UZ77_9ACTN</name>
<dbReference type="GO" id="GO:0003677">
    <property type="term" value="F:DNA binding"/>
    <property type="evidence" value="ECO:0007669"/>
    <property type="project" value="UniProtKB-KW"/>
</dbReference>
<dbReference type="Pfam" id="PF00126">
    <property type="entry name" value="HTH_1"/>
    <property type="match status" value="1"/>
</dbReference>
<keyword evidence="2" id="KW-0805">Transcription regulation</keyword>
<gene>
    <name evidence="6" type="ORF">ISG29_03505</name>
</gene>
<proteinExistence type="inferred from homology"/>
<protein>
    <submittedName>
        <fullName evidence="6">LysR family transcriptional regulator</fullName>
    </submittedName>
</protein>
<dbReference type="InterPro" id="IPR036388">
    <property type="entry name" value="WH-like_DNA-bd_sf"/>
</dbReference>
<dbReference type="InterPro" id="IPR000847">
    <property type="entry name" value="LysR_HTH_N"/>
</dbReference>
<evidence type="ECO:0000256" key="1">
    <source>
        <dbReference type="ARBA" id="ARBA00009437"/>
    </source>
</evidence>
<dbReference type="PANTHER" id="PTHR30346">
    <property type="entry name" value="TRANSCRIPTIONAL DUAL REGULATOR HCAR-RELATED"/>
    <property type="match status" value="1"/>
</dbReference>
<comment type="caution">
    <text evidence="6">The sequence shown here is derived from an EMBL/GenBank/DDBJ whole genome shotgun (WGS) entry which is preliminary data.</text>
</comment>
<comment type="similarity">
    <text evidence="1">Belongs to the LysR transcriptional regulatory family.</text>
</comment>
<dbReference type="SUPFAM" id="SSF53850">
    <property type="entry name" value="Periplasmic binding protein-like II"/>
    <property type="match status" value="1"/>
</dbReference>
<evidence type="ECO:0000313" key="7">
    <source>
        <dbReference type="Proteomes" id="UP000656804"/>
    </source>
</evidence>
<keyword evidence="4" id="KW-0804">Transcription</keyword>